<sequence>KYYWRSNLTLYEGLGKLFDVRYWPDVNDWTNIRIVKTAFHPNNSLILTDDGKIYYLTPFQIWWDEPYRKVRNYIRQINIKGKITHIACGQNFYVVSNNNEVYEWGLSNKYDFCITENKDNFMSDPCKTIQFSDQAIVKIVCGHFHTLILTDKGKAYAWGANYKKQLSSFYINEILSPFMINIPNIRKISDIATIEYTSILKSNEDQLVYIRGELFGKKIKEYAICEYTNIFDICNSTMAQSPISITHTYTDEENMILSDLEAAFNDSSTSCLTVEVGKKSIYVHKNILKIRSPYFANMFQFSGLENKQRVIKYDDYSYIVYRAFFKYLYTGIIDLLSLKNELELLKLSNKYCMLNLEKDCIQIIKKKITVFDVFFIKKIAMQYGIKCQFAKANNIPNPFQEEAAGRKWFYSFMNRYKNVSILSMRKPTATDFTRENVSIFYNYLDNACEKYNFTPDRISNVDGTEIVQTTKTPKVIALKDTFERGKLITIVIAMSATGTYIPLNFSTKTFECPANEGSSYRQLFSNQNVVYKISCDYDVSYVDQTKRKLIIKKTGSPPIISDHRVNCNHNFRIHVKILDSESSYVTSPWAYMFIAIHHNVTNTTEDPTAVVKYTTGWKDACAVFFYFLITIIMHAVLQEYIFDKISKRLHLSKVKLSKFNESSQLIVFYALSALWAIDIIIRENIFLNIWTLWEEYPAPMSASLKLFFIAQLSYWLHCYPELYFQRTKKEDILQRVVHATIGLIFTFAAYFFNFQHLALILLTFHYVGDALLHAARLVHFISQKEKRTKLSFLVANATYVFARITTIALTCVVFLYGLRKQEFKLDYVTGNFNTPVVQFSAAVIVSLFQGYLLYFFITKQIKRARENATPIVVKTKPKQKPKKREGKKSALSEDDDLPEVDQATKKNLRNRPSAKAK</sequence>
<dbReference type="PROSITE" id="PS50922">
    <property type="entry name" value="TLC"/>
    <property type="match status" value="1"/>
</dbReference>
<feature type="non-terminal residue" evidence="14">
    <location>
        <position position="1"/>
    </location>
</feature>
<evidence type="ECO:0000313" key="14">
    <source>
        <dbReference type="EMBL" id="KYM89803.1"/>
    </source>
</evidence>
<feature type="compositionally biased region" description="Basic residues" evidence="10">
    <location>
        <begin position="875"/>
        <end position="886"/>
    </location>
</feature>
<feature type="domain" description="BTB" evidence="12">
    <location>
        <begin position="270"/>
        <end position="337"/>
    </location>
</feature>
<dbReference type="EMBL" id="KQ976417">
    <property type="protein sequence ID" value="KYM89803.1"/>
    <property type="molecule type" value="Genomic_DNA"/>
</dbReference>
<evidence type="ECO:0000259" key="12">
    <source>
        <dbReference type="PROSITE" id="PS50097"/>
    </source>
</evidence>
<dbReference type="GO" id="GO:0045048">
    <property type="term" value="P:protein insertion into ER membrane"/>
    <property type="evidence" value="ECO:0007669"/>
    <property type="project" value="TreeGrafter"/>
</dbReference>
<feature type="transmembrane region" description="Helical" evidence="11">
    <location>
        <begin position="623"/>
        <end position="642"/>
    </location>
</feature>
<feature type="domain" description="TLC" evidence="13">
    <location>
        <begin position="657"/>
        <end position="867"/>
    </location>
</feature>
<keyword evidence="4 8" id="KW-0812">Transmembrane</keyword>
<feature type="transmembrane region" description="Helical" evidence="11">
    <location>
        <begin position="663"/>
        <end position="682"/>
    </location>
</feature>
<feature type="region of interest" description="Disordered" evidence="10">
    <location>
        <begin position="872"/>
        <end position="917"/>
    </location>
</feature>
<dbReference type="InterPro" id="IPR000408">
    <property type="entry name" value="Reg_chr_condens"/>
</dbReference>
<evidence type="ECO:0000256" key="6">
    <source>
        <dbReference type="ARBA" id="ARBA00022989"/>
    </source>
</evidence>
<dbReference type="SUPFAM" id="SSF54695">
    <property type="entry name" value="POZ domain"/>
    <property type="match status" value="1"/>
</dbReference>
<evidence type="ECO:0000256" key="4">
    <source>
        <dbReference type="ARBA" id="ARBA00022692"/>
    </source>
</evidence>
<dbReference type="InterPro" id="IPR006634">
    <property type="entry name" value="TLC-dom"/>
</dbReference>
<evidence type="ECO:0000256" key="5">
    <source>
        <dbReference type="ARBA" id="ARBA00022927"/>
    </source>
</evidence>
<keyword evidence="3" id="KW-0813">Transport</keyword>
<dbReference type="PROSITE" id="PS50012">
    <property type="entry name" value="RCC1_3"/>
    <property type="match status" value="1"/>
</dbReference>
<evidence type="ECO:0000256" key="11">
    <source>
        <dbReference type="SAM" id="Phobius"/>
    </source>
</evidence>
<dbReference type="Pfam" id="PF00651">
    <property type="entry name" value="BTB"/>
    <property type="match status" value="1"/>
</dbReference>
<evidence type="ECO:0000256" key="9">
    <source>
        <dbReference type="PROSITE-ProRule" id="PRU00235"/>
    </source>
</evidence>
<keyword evidence="7 8" id="KW-0472">Membrane</keyword>
<dbReference type="PANTHER" id="PTHR12371:SF11">
    <property type="entry name" value="TRANSLOCATING CHAIN-ASSOCIATED MEMBRANE PROTEIN"/>
    <property type="match status" value="1"/>
</dbReference>
<keyword evidence="6 11" id="KW-1133">Transmembrane helix</keyword>
<dbReference type="SMART" id="SM00724">
    <property type="entry name" value="TLC"/>
    <property type="match status" value="1"/>
</dbReference>
<proteinExistence type="inferred from homology"/>
<feature type="transmembrane region" description="Helical" evidence="11">
    <location>
        <begin position="702"/>
        <end position="720"/>
    </location>
</feature>
<accession>A0A195BT03</accession>
<dbReference type="Pfam" id="PF03798">
    <property type="entry name" value="TRAM_LAG1_CLN8"/>
    <property type="match status" value="1"/>
</dbReference>
<evidence type="ECO:0000256" key="10">
    <source>
        <dbReference type="SAM" id="MobiDB-lite"/>
    </source>
</evidence>
<dbReference type="Pfam" id="PF13540">
    <property type="entry name" value="RCC1_2"/>
    <property type="match status" value="1"/>
</dbReference>
<keyword evidence="15" id="KW-1185">Reference proteome</keyword>
<organism evidence="14 15">
    <name type="scientific">Atta colombica</name>
    <dbReference type="NCBI Taxonomy" id="520822"/>
    <lineage>
        <taxon>Eukaryota</taxon>
        <taxon>Metazoa</taxon>
        <taxon>Ecdysozoa</taxon>
        <taxon>Arthropoda</taxon>
        <taxon>Hexapoda</taxon>
        <taxon>Insecta</taxon>
        <taxon>Pterygota</taxon>
        <taxon>Neoptera</taxon>
        <taxon>Endopterygota</taxon>
        <taxon>Hymenoptera</taxon>
        <taxon>Apocrita</taxon>
        <taxon>Aculeata</taxon>
        <taxon>Formicoidea</taxon>
        <taxon>Formicidae</taxon>
        <taxon>Myrmicinae</taxon>
        <taxon>Atta</taxon>
    </lineage>
</organism>
<dbReference type="PANTHER" id="PTHR12371">
    <property type="entry name" value="TRANSLOCATION ASSOCIATED MEMBRANE PROTEIN"/>
    <property type="match status" value="1"/>
</dbReference>
<dbReference type="InterPro" id="IPR009091">
    <property type="entry name" value="RCC1/BLIP-II"/>
</dbReference>
<feature type="compositionally biased region" description="Basic residues" evidence="10">
    <location>
        <begin position="906"/>
        <end position="917"/>
    </location>
</feature>
<feature type="transmembrane region" description="Helical" evidence="11">
    <location>
        <begin position="732"/>
        <end position="752"/>
    </location>
</feature>
<dbReference type="PROSITE" id="PS50097">
    <property type="entry name" value="BTB"/>
    <property type="match status" value="1"/>
</dbReference>
<name>A0A195BT03_9HYME</name>
<reference evidence="14 15" key="1">
    <citation type="submission" date="2015-09" db="EMBL/GenBank/DDBJ databases">
        <title>Atta colombica WGS genome.</title>
        <authorList>
            <person name="Nygaard S."/>
            <person name="Hu H."/>
            <person name="Boomsma J."/>
            <person name="Zhang G."/>
        </authorList>
    </citation>
    <scope>NUCLEOTIDE SEQUENCE [LARGE SCALE GENOMIC DNA]</scope>
    <source>
        <strain evidence="14">Treedump-2</strain>
        <tissue evidence="14">Whole body</tissue>
    </source>
</reference>
<dbReference type="Gene3D" id="3.30.710.10">
    <property type="entry name" value="Potassium Channel Kv1.1, Chain A"/>
    <property type="match status" value="1"/>
</dbReference>
<evidence type="ECO:0000256" key="1">
    <source>
        <dbReference type="ARBA" id="ARBA00004141"/>
    </source>
</evidence>
<dbReference type="SUPFAM" id="SSF50985">
    <property type="entry name" value="RCC1/BLIP-II"/>
    <property type="match status" value="1"/>
</dbReference>
<dbReference type="InterPro" id="IPR000210">
    <property type="entry name" value="BTB/POZ_dom"/>
</dbReference>
<feature type="transmembrane region" description="Helical" evidence="11">
    <location>
        <begin position="790"/>
        <end position="816"/>
    </location>
</feature>
<keyword evidence="5" id="KW-0653">Protein transport</keyword>
<dbReference type="STRING" id="520822.A0A195BT03"/>
<dbReference type="InterPro" id="IPR016447">
    <property type="entry name" value="Translocation_assoc_membrane"/>
</dbReference>
<evidence type="ECO:0000256" key="8">
    <source>
        <dbReference type="PROSITE-ProRule" id="PRU00205"/>
    </source>
</evidence>
<evidence type="ECO:0000256" key="3">
    <source>
        <dbReference type="ARBA" id="ARBA00022448"/>
    </source>
</evidence>
<evidence type="ECO:0000313" key="15">
    <source>
        <dbReference type="Proteomes" id="UP000078540"/>
    </source>
</evidence>
<dbReference type="GO" id="GO:0006616">
    <property type="term" value="P:SRP-dependent cotranslational protein targeting to membrane, translocation"/>
    <property type="evidence" value="ECO:0007669"/>
    <property type="project" value="InterPro"/>
</dbReference>
<feature type="transmembrane region" description="Helical" evidence="11">
    <location>
        <begin position="836"/>
        <end position="857"/>
    </location>
</feature>
<gene>
    <name evidence="14" type="ORF">ALC53_02115</name>
</gene>
<dbReference type="InterPro" id="IPR011333">
    <property type="entry name" value="SKP1/BTB/POZ_sf"/>
</dbReference>
<dbReference type="GO" id="GO:0005789">
    <property type="term" value="C:endoplasmic reticulum membrane"/>
    <property type="evidence" value="ECO:0007669"/>
    <property type="project" value="TreeGrafter"/>
</dbReference>
<dbReference type="SMART" id="SM00225">
    <property type="entry name" value="BTB"/>
    <property type="match status" value="1"/>
</dbReference>
<comment type="subcellular location">
    <subcellularLocation>
        <location evidence="1">Membrane</location>
        <topology evidence="1">Multi-pass membrane protein</topology>
    </subcellularLocation>
</comment>
<comment type="similarity">
    <text evidence="2">Belongs to the TRAM family.</text>
</comment>
<evidence type="ECO:0000256" key="2">
    <source>
        <dbReference type="ARBA" id="ARBA00005999"/>
    </source>
</evidence>
<dbReference type="Proteomes" id="UP000078540">
    <property type="component" value="Unassembled WGS sequence"/>
</dbReference>
<evidence type="ECO:0000259" key="13">
    <source>
        <dbReference type="PROSITE" id="PS50922"/>
    </source>
</evidence>
<dbReference type="Gene3D" id="2.130.10.30">
    <property type="entry name" value="Regulator of chromosome condensation 1/beta-lactamase-inhibitor protein II"/>
    <property type="match status" value="1"/>
</dbReference>
<feature type="transmembrane region" description="Helical" evidence="11">
    <location>
        <begin position="758"/>
        <end position="778"/>
    </location>
</feature>
<dbReference type="AlphaFoldDB" id="A0A195BT03"/>
<feature type="repeat" description="RCC1" evidence="9">
    <location>
        <begin position="99"/>
        <end position="152"/>
    </location>
</feature>
<evidence type="ECO:0000256" key="7">
    <source>
        <dbReference type="ARBA" id="ARBA00023136"/>
    </source>
</evidence>
<protein>
    <submittedName>
        <fullName evidence="14">Translocating chain-associated membrane protein 1-like 1</fullName>
    </submittedName>
</protein>